<gene>
    <name evidence="3" type="primary">LOC103509766</name>
</gene>
<dbReference type="AlphaFoldDB" id="A0A1S3D1Z0"/>
<keyword evidence="2" id="KW-1185">Reference proteome</keyword>
<dbReference type="KEGG" id="dci:103509766"/>
<dbReference type="Proteomes" id="UP000079169">
    <property type="component" value="Unplaced"/>
</dbReference>
<feature type="region of interest" description="Disordered" evidence="1">
    <location>
        <begin position="1"/>
        <end position="78"/>
    </location>
</feature>
<name>A0A1S3D1Z0_DIACI</name>
<accession>A0A1S3D1Z0</accession>
<evidence type="ECO:0000256" key="1">
    <source>
        <dbReference type="SAM" id="MobiDB-lite"/>
    </source>
</evidence>
<feature type="compositionally biased region" description="Polar residues" evidence="1">
    <location>
        <begin position="41"/>
        <end position="56"/>
    </location>
</feature>
<proteinExistence type="predicted"/>
<evidence type="ECO:0000313" key="3">
    <source>
        <dbReference type="RefSeq" id="XP_008472615.1"/>
    </source>
</evidence>
<feature type="compositionally biased region" description="Polar residues" evidence="1">
    <location>
        <begin position="66"/>
        <end position="77"/>
    </location>
</feature>
<dbReference type="GeneID" id="103509766"/>
<organism evidence="2 3">
    <name type="scientific">Diaphorina citri</name>
    <name type="common">Asian citrus psyllid</name>
    <dbReference type="NCBI Taxonomy" id="121845"/>
    <lineage>
        <taxon>Eukaryota</taxon>
        <taxon>Metazoa</taxon>
        <taxon>Ecdysozoa</taxon>
        <taxon>Arthropoda</taxon>
        <taxon>Hexapoda</taxon>
        <taxon>Insecta</taxon>
        <taxon>Pterygota</taxon>
        <taxon>Neoptera</taxon>
        <taxon>Paraneoptera</taxon>
        <taxon>Hemiptera</taxon>
        <taxon>Sternorrhyncha</taxon>
        <taxon>Psylloidea</taxon>
        <taxon>Psyllidae</taxon>
        <taxon>Diaphorininae</taxon>
        <taxon>Diaphorina</taxon>
    </lineage>
</organism>
<dbReference type="PaxDb" id="121845-A0A1S3D1Z0"/>
<sequence length="143" mass="15428">MTAITNTLPPPPLPPDDKAQSLAKDAQLPPVQSEGDKNPEATRTASYTNHNDNTNATSQSSQSSTPVESNNLTNSSLGDFGNAIMMGATITNWGHGYGWGVGWGWNEYYSGHHDVNNYDMCTGTDFSYDDGDYGMDFGGDFSF</sequence>
<dbReference type="RefSeq" id="XP_008472615.1">
    <property type="nucleotide sequence ID" value="XM_008474393.2"/>
</dbReference>
<reference evidence="3" key="1">
    <citation type="submission" date="2025-08" db="UniProtKB">
        <authorList>
            <consortium name="RefSeq"/>
        </authorList>
    </citation>
    <scope>IDENTIFICATION</scope>
</reference>
<protein>
    <submittedName>
        <fullName evidence="3">Uncharacterized protein LOC103509766</fullName>
    </submittedName>
</protein>
<evidence type="ECO:0000313" key="2">
    <source>
        <dbReference type="Proteomes" id="UP000079169"/>
    </source>
</evidence>